<dbReference type="InterPro" id="IPR047640">
    <property type="entry name" value="RpiR-like"/>
</dbReference>
<dbReference type="InterPro" id="IPR009057">
    <property type="entry name" value="Homeodomain-like_sf"/>
</dbReference>
<proteinExistence type="predicted"/>
<feature type="domain" description="SIS" evidence="5">
    <location>
        <begin position="122"/>
        <end position="262"/>
    </location>
</feature>
<dbReference type="InterPro" id="IPR046348">
    <property type="entry name" value="SIS_dom_sf"/>
</dbReference>
<evidence type="ECO:0000256" key="1">
    <source>
        <dbReference type="ARBA" id="ARBA00023015"/>
    </source>
</evidence>
<dbReference type="SUPFAM" id="SSF53697">
    <property type="entry name" value="SIS domain"/>
    <property type="match status" value="1"/>
</dbReference>
<evidence type="ECO:0000313" key="6">
    <source>
        <dbReference type="EMBL" id="RDV03817.1"/>
    </source>
</evidence>
<organism evidence="6 7">
    <name type="scientific">Undibacter mobilis</name>
    <dbReference type="NCBI Taxonomy" id="2292256"/>
    <lineage>
        <taxon>Bacteria</taxon>
        <taxon>Pseudomonadati</taxon>
        <taxon>Pseudomonadota</taxon>
        <taxon>Alphaproteobacteria</taxon>
        <taxon>Hyphomicrobiales</taxon>
        <taxon>Nitrobacteraceae</taxon>
        <taxon>Undibacter</taxon>
    </lineage>
</organism>
<dbReference type="Pfam" id="PF01380">
    <property type="entry name" value="SIS"/>
    <property type="match status" value="1"/>
</dbReference>
<dbReference type="Gene3D" id="3.40.50.10490">
    <property type="entry name" value="Glucose-6-phosphate isomerase like protein, domain 1"/>
    <property type="match status" value="1"/>
</dbReference>
<dbReference type="GO" id="GO:0003677">
    <property type="term" value="F:DNA binding"/>
    <property type="evidence" value="ECO:0007669"/>
    <property type="project" value="UniProtKB-KW"/>
</dbReference>
<dbReference type="PANTHER" id="PTHR30514:SF1">
    <property type="entry name" value="HTH-TYPE TRANSCRIPTIONAL REGULATOR HEXR-RELATED"/>
    <property type="match status" value="1"/>
</dbReference>
<evidence type="ECO:0000256" key="2">
    <source>
        <dbReference type="ARBA" id="ARBA00023125"/>
    </source>
</evidence>
<dbReference type="PROSITE" id="PS51464">
    <property type="entry name" value="SIS"/>
    <property type="match status" value="1"/>
</dbReference>
<dbReference type="AlphaFoldDB" id="A0A371B8G8"/>
<evidence type="ECO:0000259" key="4">
    <source>
        <dbReference type="PROSITE" id="PS51071"/>
    </source>
</evidence>
<keyword evidence="1" id="KW-0805">Transcription regulation</keyword>
<keyword evidence="7" id="KW-1185">Reference proteome</keyword>
<dbReference type="Pfam" id="PF01418">
    <property type="entry name" value="HTH_6"/>
    <property type="match status" value="1"/>
</dbReference>
<evidence type="ECO:0000259" key="5">
    <source>
        <dbReference type="PROSITE" id="PS51464"/>
    </source>
</evidence>
<dbReference type="PANTHER" id="PTHR30514">
    <property type="entry name" value="GLUCOKINASE"/>
    <property type="match status" value="1"/>
</dbReference>
<dbReference type="EMBL" id="QRGO01000001">
    <property type="protein sequence ID" value="RDV03817.1"/>
    <property type="molecule type" value="Genomic_DNA"/>
</dbReference>
<dbReference type="InterPro" id="IPR001347">
    <property type="entry name" value="SIS_dom"/>
</dbReference>
<dbReference type="InterPro" id="IPR036388">
    <property type="entry name" value="WH-like_DNA-bd_sf"/>
</dbReference>
<dbReference type="PROSITE" id="PS51071">
    <property type="entry name" value="HTH_RPIR"/>
    <property type="match status" value="1"/>
</dbReference>
<feature type="domain" description="HTH rpiR-type" evidence="4">
    <location>
        <begin position="2"/>
        <end position="78"/>
    </location>
</feature>
<evidence type="ECO:0000256" key="3">
    <source>
        <dbReference type="ARBA" id="ARBA00023163"/>
    </source>
</evidence>
<accession>A0A371B8G8</accession>
<dbReference type="OrthoDB" id="8582409at2"/>
<reference evidence="7" key="1">
    <citation type="submission" date="2018-08" db="EMBL/GenBank/DDBJ databases">
        <authorList>
            <person name="Kim S.-J."/>
            <person name="Jung G.-Y."/>
        </authorList>
    </citation>
    <scope>NUCLEOTIDE SEQUENCE [LARGE SCALE GENOMIC DNA]</scope>
    <source>
        <strain evidence="7">GY_H</strain>
    </source>
</reference>
<comment type="caution">
    <text evidence="6">The sequence shown here is derived from an EMBL/GenBank/DDBJ whole genome shotgun (WGS) entry which is preliminary data.</text>
</comment>
<dbReference type="GO" id="GO:0003700">
    <property type="term" value="F:DNA-binding transcription factor activity"/>
    <property type="evidence" value="ECO:0007669"/>
    <property type="project" value="InterPro"/>
</dbReference>
<dbReference type="Gene3D" id="1.10.10.10">
    <property type="entry name" value="Winged helix-like DNA-binding domain superfamily/Winged helix DNA-binding domain"/>
    <property type="match status" value="1"/>
</dbReference>
<protein>
    <submittedName>
        <fullName evidence="6">MurR/RpiR family transcriptional regulator</fullName>
    </submittedName>
</protein>
<dbReference type="Proteomes" id="UP000263993">
    <property type="component" value="Unassembled WGS sequence"/>
</dbReference>
<sequence>MNSPIARLKSAVPNMPPAAKRLATVILDRPEAVVEMSIADLAKTAQVSEGSVIGLCQQLGAKGFPELKIAIARELGSSRELLHEDIVRADDSVSVIAKIAASHRTAIDDTVKVLDPAVVDKAVTILKNARRIELYGVGTAAPIAEDAAYRFLRLGLDARAMTDPHSQAVSAAFTGSHVATITISHSGRTRETLAATRIAQEAGARTICITNFGKPPLLKYCEVALFTAAVETRYRMEAMASRVAQLVVIDTLYARLALERWEPSLAAIERSYAILSEKRLKSGSEDR</sequence>
<evidence type="ECO:0000313" key="7">
    <source>
        <dbReference type="Proteomes" id="UP000263993"/>
    </source>
</evidence>
<dbReference type="InterPro" id="IPR035472">
    <property type="entry name" value="RpiR-like_SIS"/>
</dbReference>
<dbReference type="SUPFAM" id="SSF46689">
    <property type="entry name" value="Homeodomain-like"/>
    <property type="match status" value="1"/>
</dbReference>
<dbReference type="RefSeq" id="WP_115515842.1">
    <property type="nucleotide sequence ID" value="NZ_QRGO01000001.1"/>
</dbReference>
<name>A0A371B8G8_9BRAD</name>
<gene>
    <name evidence="6" type="ORF">DXH78_03980</name>
</gene>
<dbReference type="GO" id="GO:0097367">
    <property type="term" value="F:carbohydrate derivative binding"/>
    <property type="evidence" value="ECO:0007669"/>
    <property type="project" value="InterPro"/>
</dbReference>
<keyword evidence="3" id="KW-0804">Transcription</keyword>
<dbReference type="InterPro" id="IPR000281">
    <property type="entry name" value="HTH_RpiR"/>
</dbReference>
<dbReference type="GO" id="GO:1901135">
    <property type="term" value="P:carbohydrate derivative metabolic process"/>
    <property type="evidence" value="ECO:0007669"/>
    <property type="project" value="InterPro"/>
</dbReference>
<dbReference type="CDD" id="cd05013">
    <property type="entry name" value="SIS_RpiR"/>
    <property type="match status" value="1"/>
</dbReference>
<keyword evidence="2" id="KW-0238">DNA-binding</keyword>